<dbReference type="RefSeq" id="WP_153245459.1">
    <property type="nucleotide sequence ID" value="NZ_WIPA01000014.1"/>
</dbReference>
<gene>
    <name evidence="1" type="ORF">GFV13_08520</name>
</gene>
<evidence type="ECO:0008006" key="3">
    <source>
        <dbReference type="Google" id="ProtNLM"/>
    </source>
</evidence>
<accession>A0A843YXQ9</accession>
<sequence length="141" mass="15363">MYLTYPEFTNILPNSVSEDTFKKLISKAEIQIDTVTNYFYGMPNSPVLSDDGASEYPWINARAKAFKRAVALTIDYMDRNSVTDSSDLNNDSYSSVEIGRTTLQSANSDGSSSTGSGFAIPDEALMLLGRFGLRYGGVASV</sequence>
<name>A0A843YXQ9_LEUME</name>
<reference evidence="1 2" key="1">
    <citation type="submission" date="2019-10" db="EMBL/GenBank/DDBJ databases">
        <title>WGS of Leuconostoc mesenteroides.</title>
        <authorList>
            <person name="Melo Bolivar J."/>
            <person name="Marino-Ramirez L."/>
            <person name="Villamil Diaz L.M."/>
        </authorList>
    </citation>
    <scope>NUCLEOTIDE SEQUENCE [LARGE SCALE GENOMIC DNA]</scope>
    <source>
        <strain evidence="1 2">M11</strain>
    </source>
</reference>
<protein>
    <recommendedName>
        <fullName evidence="3">DUF4054 domain-containing protein</fullName>
    </recommendedName>
</protein>
<evidence type="ECO:0000313" key="1">
    <source>
        <dbReference type="EMBL" id="MQR27302.1"/>
    </source>
</evidence>
<proteinExistence type="predicted"/>
<dbReference type="AlphaFoldDB" id="A0A843YXQ9"/>
<dbReference type="Proteomes" id="UP000469952">
    <property type="component" value="Unassembled WGS sequence"/>
</dbReference>
<organism evidence="1 2">
    <name type="scientific">Leuconostoc mesenteroides</name>
    <dbReference type="NCBI Taxonomy" id="1245"/>
    <lineage>
        <taxon>Bacteria</taxon>
        <taxon>Bacillati</taxon>
        <taxon>Bacillota</taxon>
        <taxon>Bacilli</taxon>
        <taxon>Lactobacillales</taxon>
        <taxon>Lactobacillaceae</taxon>
        <taxon>Leuconostoc</taxon>
    </lineage>
</organism>
<comment type="caution">
    <text evidence="1">The sequence shown here is derived from an EMBL/GenBank/DDBJ whole genome shotgun (WGS) entry which is preliminary data.</text>
</comment>
<evidence type="ECO:0000313" key="2">
    <source>
        <dbReference type="Proteomes" id="UP000469952"/>
    </source>
</evidence>
<dbReference type="EMBL" id="WIPA01000014">
    <property type="protein sequence ID" value="MQR27302.1"/>
    <property type="molecule type" value="Genomic_DNA"/>
</dbReference>